<dbReference type="PRINTS" id="PR00119">
    <property type="entry name" value="CATATPASE"/>
</dbReference>
<comment type="subcellular location">
    <subcellularLocation>
        <location evidence="1">Cell membrane</location>
        <topology evidence="1">Multi-pass membrane protein</topology>
    </subcellularLocation>
</comment>
<evidence type="ECO:0000313" key="14">
    <source>
        <dbReference type="EMBL" id="AFK53293.1"/>
    </source>
</evidence>
<dbReference type="STRING" id="1110502.TMO_1454"/>
<dbReference type="NCBIfam" id="TIGR01494">
    <property type="entry name" value="ATPase_P-type"/>
    <property type="match status" value="1"/>
</dbReference>
<evidence type="ECO:0000259" key="13">
    <source>
        <dbReference type="Pfam" id="PF19335"/>
    </source>
</evidence>
<dbReference type="GO" id="GO:0005507">
    <property type="term" value="F:copper ion binding"/>
    <property type="evidence" value="ECO:0007669"/>
    <property type="project" value="TreeGrafter"/>
</dbReference>
<dbReference type="Gene3D" id="3.40.50.1000">
    <property type="entry name" value="HAD superfamily/HAD-like"/>
    <property type="match status" value="1"/>
</dbReference>
<dbReference type="KEGG" id="tmo:TMO_1454"/>
<feature type="domain" description="Heavy metal binding" evidence="13">
    <location>
        <begin position="1"/>
        <end position="22"/>
    </location>
</feature>
<keyword evidence="9 11" id="KW-1133">Transmembrane helix</keyword>
<dbReference type="SUPFAM" id="SSF81665">
    <property type="entry name" value="Calcium ATPase, transmembrane domain M"/>
    <property type="match status" value="1"/>
</dbReference>
<dbReference type="GO" id="GO:0016887">
    <property type="term" value="F:ATP hydrolysis activity"/>
    <property type="evidence" value="ECO:0007669"/>
    <property type="project" value="InterPro"/>
</dbReference>
<keyword evidence="8" id="KW-1278">Translocase</keyword>
<dbReference type="InterPro" id="IPR001757">
    <property type="entry name" value="P_typ_ATPase"/>
</dbReference>
<evidence type="ECO:0000256" key="11">
    <source>
        <dbReference type="RuleBase" id="RU362081"/>
    </source>
</evidence>
<dbReference type="InterPro" id="IPR044492">
    <property type="entry name" value="P_typ_ATPase_HD_dom"/>
</dbReference>
<name>I3TKK5_TISMK</name>
<dbReference type="HOGENOM" id="CLU_001771_11_3_5"/>
<keyword evidence="10 11" id="KW-0472">Membrane</keyword>
<dbReference type="GO" id="GO:0055070">
    <property type="term" value="P:copper ion homeostasis"/>
    <property type="evidence" value="ECO:0007669"/>
    <property type="project" value="TreeGrafter"/>
</dbReference>
<dbReference type="Pfam" id="PF00702">
    <property type="entry name" value="Hydrolase"/>
    <property type="match status" value="1"/>
</dbReference>
<keyword evidence="3 11" id="KW-1003">Cell membrane</keyword>
<dbReference type="Pfam" id="PF00122">
    <property type="entry name" value="E1-E2_ATPase"/>
    <property type="match status" value="1"/>
</dbReference>
<dbReference type="PROSITE" id="PS00154">
    <property type="entry name" value="ATPASE_E1_E2"/>
    <property type="match status" value="1"/>
</dbReference>
<dbReference type="SFLD" id="SFLDG00002">
    <property type="entry name" value="C1.7:_P-type_atpase_like"/>
    <property type="match status" value="1"/>
</dbReference>
<keyword evidence="4 11" id="KW-0812">Transmembrane</keyword>
<dbReference type="SFLD" id="SFLDS00003">
    <property type="entry name" value="Haloacid_Dehalogenase"/>
    <property type="match status" value="1"/>
</dbReference>
<proteinExistence type="inferred from homology"/>
<keyword evidence="15" id="KW-1185">Reference proteome</keyword>
<dbReference type="PANTHER" id="PTHR43520:SF8">
    <property type="entry name" value="P-TYPE CU(+) TRANSPORTER"/>
    <property type="match status" value="1"/>
</dbReference>
<dbReference type="PRINTS" id="PR00943">
    <property type="entry name" value="CUATPASE"/>
</dbReference>
<dbReference type="GO" id="GO:0060003">
    <property type="term" value="P:copper ion export"/>
    <property type="evidence" value="ECO:0007669"/>
    <property type="project" value="UniProtKB-ARBA"/>
</dbReference>
<evidence type="ECO:0000256" key="7">
    <source>
        <dbReference type="ARBA" id="ARBA00022840"/>
    </source>
</evidence>
<dbReference type="InterPro" id="IPR036412">
    <property type="entry name" value="HAD-like_sf"/>
</dbReference>
<gene>
    <name evidence="14" type="primary">silP</name>
    <name evidence="14" type="ordered locus">TMO_1454</name>
</gene>
<sequence length="697" mass="72910">MHPEIRKDGPGSCPICGMALEPLMATAESGPSPELTDMTRRFRFGLLLAIPVFLLEMGAHLVPALHRLIPAGVSVWIQFILATPVVLWAGWPFFRRGWSSIVNRSLNMFTLIAMGTGVAWTYSVVATLAPGVFPEAFRGADGTVAVYFEAAAVITVLVLLGQVLELRAREHTSGALRALLNLTPKTARRIGADGAEADIAVEDVAIGDRLRVRPGETVPVDGIVEDGRSSLDESMVTGESMPVGRSAGDRVVGGTLNQTSALVIRAEKVGRDTMLARIVQMVADAQRSRAPIQRMADQVSGWFVPIVIVMALLAFAAWGLWGPSPRLAHGLIAAVSVLIIACPCALGLATPMSIMVGVGKGAAAGVLIKNAEALERMEKVDTLVVDKTGTLTEGRPAVTHIAVGPSHEEKDILRLAGAVEAASEHPLAHAIVAAAEARDIRLPQVTDFDSPTGKGASGIVEGRQIVLGNAAFLEEQGIDASPLSDQADTLRQDGATAIYIGVDGRAAGIFAIADPVKQTTPDALTALHADGIRIVMLTGDNRTTAEAVARRIGIDEVEADVLPDRKAEIIQRLKAEGRVVAMAGDGVNDAPALAAADVGIAMGSGTDVAIESAGITLLKGDLTGIVKARRLSQATMTNIRQNLVFAFIYNAAGIPVAAGVLYPVFGLLLSPVIAAAAMALSSVSVIGNALRLRSMKV</sequence>
<evidence type="ECO:0000256" key="3">
    <source>
        <dbReference type="ARBA" id="ARBA00022475"/>
    </source>
</evidence>
<dbReference type="Pfam" id="PF19335">
    <property type="entry name" value="HMBD"/>
    <property type="match status" value="1"/>
</dbReference>
<keyword evidence="7 11" id="KW-0067">ATP-binding</keyword>
<evidence type="ECO:0000256" key="9">
    <source>
        <dbReference type="ARBA" id="ARBA00022989"/>
    </source>
</evidence>
<evidence type="ECO:0000313" key="15">
    <source>
        <dbReference type="Proteomes" id="UP000005258"/>
    </source>
</evidence>
<dbReference type="AlphaFoldDB" id="I3TKK5"/>
<dbReference type="InterPro" id="IPR059000">
    <property type="entry name" value="ATPase_P-type_domA"/>
</dbReference>
<dbReference type="SUPFAM" id="SSF81653">
    <property type="entry name" value="Calcium ATPase, transduction domain A"/>
    <property type="match status" value="1"/>
</dbReference>
<dbReference type="SFLD" id="SFLDF00027">
    <property type="entry name" value="p-type_atpase"/>
    <property type="match status" value="1"/>
</dbReference>
<comment type="similarity">
    <text evidence="2 11">Belongs to the cation transport ATPase (P-type) (TC 3.A.3) family. Type IB subfamily.</text>
</comment>
<dbReference type="PANTHER" id="PTHR43520">
    <property type="entry name" value="ATP7, ISOFORM B"/>
    <property type="match status" value="1"/>
</dbReference>
<dbReference type="InterPro" id="IPR023214">
    <property type="entry name" value="HAD_sf"/>
</dbReference>
<keyword evidence="6 11" id="KW-0547">Nucleotide-binding</keyword>
<dbReference type="InterPro" id="IPR023299">
    <property type="entry name" value="ATPase_P-typ_cyto_dom_N"/>
</dbReference>
<dbReference type="InterPro" id="IPR045800">
    <property type="entry name" value="HMBD"/>
</dbReference>
<dbReference type="InterPro" id="IPR027256">
    <property type="entry name" value="P-typ_ATPase_IB"/>
</dbReference>
<evidence type="ECO:0000256" key="8">
    <source>
        <dbReference type="ARBA" id="ARBA00022967"/>
    </source>
</evidence>
<dbReference type="PATRIC" id="fig|1110502.3.peg.1501"/>
<dbReference type="NCBIfam" id="TIGR01525">
    <property type="entry name" value="ATPase-IB_hvy"/>
    <property type="match status" value="1"/>
</dbReference>
<evidence type="ECO:0000259" key="12">
    <source>
        <dbReference type="Pfam" id="PF00122"/>
    </source>
</evidence>
<dbReference type="Gene3D" id="2.70.150.10">
    <property type="entry name" value="Calcium-transporting ATPase, cytoplasmic transduction domain A"/>
    <property type="match status" value="1"/>
</dbReference>
<feature type="transmembrane region" description="Helical" evidence="11">
    <location>
        <begin position="106"/>
        <end position="125"/>
    </location>
</feature>
<feature type="transmembrane region" description="Helical" evidence="11">
    <location>
        <begin position="145"/>
        <end position="164"/>
    </location>
</feature>
<organism evidence="14 15">
    <name type="scientific">Tistrella mobilis (strain KA081020-065)</name>
    <dbReference type="NCBI Taxonomy" id="1110502"/>
    <lineage>
        <taxon>Bacteria</taxon>
        <taxon>Pseudomonadati</taxon>
        <taxon>Pseudomonadota</taxon>
        <taxon>Alphaproteobacteria</taxon>
        <taxon>Geminicoccales</taxon>
        <taxon>Geminicoccaceae</taxon>
        <taxon>Tistrella</taxon>
    </lineage>
</organism>
<dbReference type="InterPro" id="IPR008250">
    <property type="entry name" value="ATPase_P-typ_transduc_dom_A_sf"/>
</dbReference>
<dbReference type="GO" id="GO:0005524">
    <property type="term" value="F:ATP binding"/>
    <property type="evidence" value="ECO:0007669"/>
    <property type="project" value="UniProtKB-UniRule"/>
</dbReference>
<feature type="transmembrane region" description="Helical" evidence="11">
    <location>
        <begin position="668"/>
        <end position="690"/>
    </location>
</feature>
<evidence type="ECO:0000256" key="2">
    <source>
        <dbReference type="ARBA" id="ARBA00006024"/>
    </source>
</evidence>
<dbReference type="SUPFAM" id="SSF56784">
    <property type="entry name" value="HAD-like"/>
    <property type="match status" value="1"/>
</dbReference>
<evidence type="ECO:0000256" key="1">
    <source>
        <dbReference type="ARBA" id="ARBA00004651"/>
    </source>
</evidence>
<reference evidence="14 15" key="1">
    <citation type="journal article" date="2012" name="J. Am. Chem. Soc.">
        <title>Bacterial biosynthesis and maturation of the didemnin anti-cancer agents.</title>
        <authorList>
            <person name="Xu Y."/>
            <person name="Kersten R.D."/>
            <person name="Nam S.J."/>
            <person name="Lu L."/>
            <person name="Al-Suwailem A.M."/>
            <person name="Zheng H."/>
            <person name="Fenical W."/>
            <person name="Dorrestein P.C."/>
            <person name="Moore B.S."/>
            <person name="Qian P.Y."/>
        </authorList>
    </citation>
    <scope>NUCLEOTIDE SEQUENCE [LARGE SCALE GENOMIC DNA]</scope>
    <source>
        <strain evidence="14 15">KA081020-065</strain>
    </source>
</reference>
<accession>I3TKK5</accession>
<evidence type="ECO:0000256" key="4">
    <source>
        <dbReference type="ARBA" id="ARBA00022692"/>
    </source>
</evidence>
<dbReference type="Gene3D" id="3.40.1110.10">
    <property type="entry name" value="Calcium-transporting ATPase, cytoplasmic domain N"/>
    <property type="match status" value="1"/>
</dbReference>
<dbReference type="NCBIfam" id="TIGR01511">
    <property type="entry name" value="ATPase-IB1_Cu"/>
    <property type="match status" value="1"/>
</dbReference>
<dbReference type="EMBL" id="CP003236">
    <property type="protein sequence ID" value="AFK53293.1"/>
    <property type="molecule type" value="Genomic_DNA"/>
</dbReference>
<evidence type="ECO:0000256" key="6">
    <source>
        <dbReference type="ARBA" id="ARBA00022741"/>
    </source>
</evidence>
<feature type="transmembrane region" description="Helical" evidence="11">
    <location>
        <begin position="44"/>
        <end position="63"/>
    </location>
</feature>
<protein>
    <submittedName>
        <fullName evidence="14">Cation transport ATPase</fullName>
    </submittedName>
</protein>
<dbReference type="GO" id="GO:0005886">
    <property type="term" value="C:plasma membrane"/>
    <property type="evidence" value="ECO:0007669"/>
    <property type="project" value="UniProtKB-SubCell"/>
</dbReference>
<evidence type="ECO:0000256" key="10">
    <source>
        <dbReference type="ARBA" id="ARBA00023136"/>
    </source>
</evidence>
<dbReference type="Proteomes" id="UP000005258">
    <property type="component" value="Chromosome"/>
</dbReference>
<feature type="transmembrane region" description="Helical" evidence="11">
    <location>
        <begin position="327"/>
        <end position="350"/>
    </location>
</feature>
<evidence type="ECO:0000256" key="5">
    <source>
        <dbReference type="ARBA" id="ARBA00022723"/>
    </source>
</evidence>
<dbReference type="CDD" id="cd02094">
    <property type="entry name" value="P-type_ATPase_Cu-like"/>
    <property type="match status" value="1"/>
</dbReference>
<dbReference type="FunFam" id="2.70.150.10:FF:000020">
    <property type="entry name" value="Copper-exporting P-type ATPase A"/>
    <property type="match status" value="1"/>
</dbReference>
<feature type="domain" description="P-type ATPase A" evidence="12">
    <location>
        <begin position="181"/>
        <end position="282"/>
    </location>
</feature>
<dbReference type="InterPro" id="IPR018303">
    <property type="entry name" value="ATPase_P-typ_P_site"/>
</dbReference>
<keyword evidence="5 11" id="KW-0479">Metal-binding</keyword>
<feature type="transmembrane region" description="Helical" evidence="11">
    <location>
        <begin position="299"/>
        <end position="321"/>
    </location>
</feature>
<dbReference type="eggNOG" id="COG2217">
    <property type="taxonomic scope" value="Bacteria"/>
</dbReference>
<feature type="transmembrane region" description="Helical" evidence="11">
    <location>
        <begin position="643"/>
        <end position="662"/>
    </location>
</feature>
<dbReference type="GO" id="GO:0043682">
    <property type="term" value="F:P-type divalent copper transporter activity"/>
    <property type="evidence" value="ECO:0007669"/>
    <property type="project" value="TreeGrafter"/>
</dbReference>
<feature type="transmembrane region" description="Helical" evidence="11">
    <location>
        <begin position="75"/>
        <end position="94"/>
    </location>
</feature>
<dbReference type="InterPro" id="IPR023298">
    <property type="entry name" value="ATPase_P-typ_TM_dom_sf"/>
</dbReference>